<sequence>MSPPSFNYDVVIVGAGIAGCSFAHALATRSEKPLKICLLERSLAEPDRIVGELLQPRGVDALKSMGMEECLEGIDAVPAHGYCVVNEGRNVHIPYPEGYQGRSFHHGKFIMALRKKARVAPGVDVLERTATKLIECPYTGKVTGVRAVNKTGGNSEEGVEEAFYGDLTVVADGCFSNFRSKVMGEGAAKTELASHFVGLILENARLPYDEHGTVVLIKGHGPVLLYRISKTETRMLVAVRIPLPPDLKEYITHAVVPGLPSQLQLPALQALEKQRIRRMPNTFLPPVKQGTKHTKEGVVLIGDSWNIRHPLTGGGMTVAFADALVLSGLLGEVVNRGDDLSNWEAVSDVLHQWFWERKGLAPTINVLSVALYELFGASNESLDALKIGCFKYFERGGDCVAGPVGLLSGVSPSFFTLFRHFFTVAFYSIWILFTHPRLVPGRADANGKPVYAVPGIDEYPTLFIMSIQTMWAASLVFLPLMWTECSW</sequence>
<evidence type="ECO:0000256" key="8">
    <source>
        <dbReference type="ARBA" id="ARBA00023002"/>
    </source>
</evidence>
<keyword evidence="8 10" id="KW-0560">Oxidoreductase</keyword>
<reference evidence="12" key="2">
    <citation type="submission" date="2020-11" db="EMBL/GenBank/DDBJ databases">
        <authorList>
            <consortium name="DOE Joint Genome Institute"/>
            <person name="Kuo A."/>
            <person name="Miyauchi S."/>
            <person name="Kiss E."/>
            <person name="Drula E."/>
            <person name="Kohler A."/>
            <person name="Sanchez-Garcia M."/>
            <person name="Andreopoulos B."/>
            <person name="Barry K.W."/>
            <person name="Bonito G."/>
            <person name="Buee M."/>
            <person name="Carver A."/>
            <person name="Chen C."/>
            <person name="Cichocki N."/>
            <person name="Clum A."/>
            <person name="Culley D."/>
            <person name="Crous P.W."/>
            <person name="Fauchery L."/>
            <person name="Girlanda M."/>
            <person name="Hayes R."/>
            <person name="Keri Z."/>
            <person name="Labutti K."/>
            <person name="Lipzen A."/>
            <person name="Lombard V."/>
            <person name="Magnuson J."/>
            <person name="Maillard F."/>
            <person name="Morin E."/>
            <person name="Murat C."/>
            <person name="Nolan M."/>
            <person name="Ohm R."/>
            <person name="Pangilinan J."/>
            <person name="Pereira M."/>
            <person name="Perotto S."/>
            <person name="Peter M."/>
            <person name="Riley R."/>
            <person name="Sitrit Y."/>
            <person name="Stielow B."/>
            <person name="Szollosi G."/>
            <person name="Zifcakova L."/>
            <person name="Stursova M."/>
            <person name="Spatafora J.W."/>
            <person name="Tedersoo L."/>
            <person name="Vaario L.-M."/>
            <person name="Yamada A."/>
            <person name="Yan M."/>
            <person name="Wang P."/>
            <person name="Xu J."/>
            <person name="Bruns T."/>
            <person name="Baldrian P."/>
            <person name="Vilgalys R."/>
            <person name="Henrissat B."/>
            <person name="Grigoriev I.V."/>
            <person name="Hibbett D."/>
            <person name="Nagy L.G."/>
            <person name="Martin F.M."/>
        </authorList>
    </citation>
    <scope>NUCLEOTIDE SEQUENCE</scope>
    <source>
        <strain evidence="12">UH-Tt-Lm1</strain>
    </source>
</reference>
<comment type="subcellular location">
    <subcellularLocation>
        <location evidence="10">Endoplasmic reticulum membrane</location>
        <topology evidence="10">Multi-pass membrane protein</topology>
    </subcellularLocation>
    <subcellularLocation>
        <location evidence="2">Microsome membrane</location>
        <topology evidence="2">Multi-pass membrane protein</topology>
    </subcellularLocation>
</comment>
<dbReference type="Proteomes" id="UP000736335">
    <property type="component" value="Unassembled WGS sequence"/>
</dbReference>
<accession>A0A9P6L390</accession>
<comment type="catalytic activity">
    <reaction evidence="10">
        <text>squalene + reduced [NADPH--hemoprotein reductase] + O2 = (S)-2,3-epoxysqualene + oxidized [NADPH--hemoprotein reductase] + H2O + H(+)</text>
        <dbReference type="Rhea" id="RHEA:25282"/>
        <dbReference type="Rhea" id="RHEA-COMP:11964"/>
        <dbReference type="Rhea" id="RHEA-COMP:11965"/>
        <dbReference type="ChEBI" id="CHEBI:15377"/>
        <dbReference type="ChEBI" id="CHEBI:15378"/>
        <dbReference type="ChEBI" id="CHEBI:15379"/>
        <dbReference type="ChEBI" id="CHEBI:15440"/>
        <dbReference type="ChEBI" id="CHEBI:15441"/>
        <dbReference type="ChEBI" id="CHEBI:57618"/>
        <dbReference type="ChEBI" id="CHEBI:58210"/>
        <dbReference type="EC" id="1.14.14.17"/>
    </reaction>
</comment>
<dbReference type="InterPro" id="IPR040125">
    <property type="entry name" value="Squalene_monox"/>
</dbReference>
<evidence type="ECO:0000256" key="9">
    <source>
        <dbReference type="ARBA" id="ARBA00023136"/>
    </source>
</evidence>
<comment type="cofactor">
    <cofactor evidence="1 10">
        <name>FAD</name>
        <dbReference type="ChEBI" id="CHEBI:57692"/>
    </cofactor>
</comment>
<dbReference type="EC" id="1.14.14.17" evidence="4 10"/>
<comment type="similarity">
    <text evidence="3 10">Belongs to the squalene monooxygenase family.</text>
</comment>
<dbReference type="PANTHER" id="PTHR10835">
    <property type="entry name" value="SQUALENE MONOOXYGENASE"/>
    <property type="match status" value="1"/>
</dbReference>
<evidence type="ECO:0000256" key="7">
    <source>
        <dbReference type="ARBA" id="ARBA00022848"/>
    </source>
</evidence>
<evidence type="ECO:0000256" key="6">
    <source>
        <dbReference type="ARBA" id="ARBA00022827"/>
    </source>
</evidence>
<evidence type="ECO:0000256" key="10">
    <source>
        <dbReference type="RuleBase" id="RU367121"/>
    </source>
</evidence>
<comment type="function">
    <text evidence="10">Catalyzes the stereospecific oxidation of squalene to (S)-2,3-epoxysqualene, and is considered to be a rate-limiting enzyme in steroid biosynthesis.</text>
</comment>
<evidence type="ECO:0000313" key="13">
    <source>
        <dbReference type="Proteomes" id="UP000736335"/>
    </source>
</evidence>
<keyword evidence="9" id="KW-0472">Membrane</keyword>
<dbReference type="EMBL" id="WIUZ02000017">
    <property type="protein sequence ID" value="KAF9780330.1"/>
    <property type="molecule type" value="Genomic_DNA"/>
</dbReference>
<dbReference type="PANTHER" id="PTHR10835:SF0">
    <property type="entry name" value="SQUALENE MONOOXYGENASE"/>
    <property type="match status" value="1"/>
</dbReference>
<evidence type="ECO:0000256" key="3">
    <source>
        <dbReference type="ARBA" id="ARBA00008802"/>
    </source>
</evidence>
<dbReference type="SUPFAM" id="SSF51905">
    <property type="entry name" value="FAD/NAD(P)-binding domain"/>
    <property type="match status" value="1"/>
</dbReference>
<keyword evidence="5 10" id="KW-0285">Flavoprotein</keyword>
<organism evidence="12 13">
    <name type="scientific">Thelephora terrestris</name>
    <dbReference type="NCBI Taxonomy" id="56493"/>
    <lineage>
        <taxon>Eukaryota</taxon>
        <taxon>Fungi</taxon>
        <taxon>Dikarya</taxon>
        <taxon>Basidiomycota</taxon>
        <taxon>Agaricomycotina</taxon>
        <taxon>Agaricomycetes</taxon>
        <taxon>Thelephorales</taxon>
        <taxon>Thelephoraceae</taxon>
        <taxon>Thelephora</taxon>
    </lineage>
</organism>
<feature type="domain" description="Squalene epoxidase" evidence="11">
    <location>
        <begin position="166"/>
        <end position="435"/>
    </location>
</feature>
<reference evidence="12" key="1">
    <citation type="journal article" date="2020" name="Nat. Commun.">
        <title>Large-scale genome sequencing of mycorrhizal fungi provides insights into the early evolution of symbiotic traits.</title>
        <authorList>
            <person name="Miyauchi S."/>
            <person name="Kiss E."/>
            <person name="Kuo A."/>
            <person name="Drula E."/>
            <person name="Kohler A."/>
            <person name="Sanchez-Garcia M."/>
            <person name="Morin E."/>
            <person name="Andreopoulos B."/>
            <person name="Barry K.W."/>
            <person name="Bonito G."/>
            <person name="Buee M."/>
            <person name="Carver A."/>
            <person name="Chen C."/>
            <person name="Cichocki N."/>
            <person name="Clum A."/>
            <person name="Culley D."/>
            <person name="Crous P.W."/>
            <person name="Fauchery L."/>
            <person name="Girlanda M."/>
            <person name="Hayes R.D."/>
            <person name="Keri Z."/>
            <person name="LaButti K."/>
            <person name="Lipzen A."/>
            <person name="Lombard V."/>
            <person name="Magnuson J."/>
            <person name="Maillard F."/>
            <person name="Murat C."/>
            <person name="Nolan M."/>
            <person name="Ohm R.A."/>
            <person name="Pangilinan J."/>
            <person name="Pereira M.F."/>
            <person name="Perotto S."/>
            <person name="Peter M."/>
            <person name="Pfister S."/>
            <person name="Riley R."/>
            <person name="Sitrit Y."/>
            <person name="Stielow J.B."/>
            <person name="Szollosi G."/>
            <person name="Zifcakova L."/>
            <person name="Stursova M."/>
            <person name="Spatafora J.W."/>
            <person name="Tedersoo L."/>
            <person name="Vaario L.M."/>
            <person name="Yamada A."/>
            <person name="Yan M."/>
            <person name="Wang P."/>
            <person name="Xu J."/>
            <person name="Bruns T."/>
            <person name="Baldrian P."/>
            <person name="Vilgalys R."/>
            <person name="Dunand C."/>
            <person name="Henrissat B."/>
            <person name="Grigoriev I.V."/>
            <person name="Hibbett D."/>
            <person name="Nagy L.G."/>
            <person name="Martin F.M."/>
        </authorList>
    </citation>
    <scope>NUCLEOTIDE SEQUENCE</scope>
    <source>
        <strain evidence="12">UH-Tt-Lm1</strain>
    </source>
</reference>
<keyword evidence="6 10" id="KW-0274">FAD</keyword>
<evidence type="ECO:0000256" key="5">
    <source>
        <dbReference type="ARBA" id="ARBA00022630"/>
    </source>
</evidence>
<gene>
    <name evidence="12" type="ORF">BJ322DRAFT_333814</name>
</gene>
<dbReference type="PRINTS" id="PR00420">
    <property type="entry name" value="RNGMNOXGNASE"/>
</dbReference>
<proteinExistence type="inferred from homology"/>
<dbReference type="GO" id="GO:0005789">
    <property type="term" value="C:endoplasmic reticulum membrane"/>
    <property type="evidence" value="ECO:0007669"/>
    <property type="project" value="UniProtKB-SubCell"/>
</dbReference>
<comment type="caution">
    <text evidence="12">The sequence shown here is derived from an EMBL/GenBank/DDBJ whole genome shotgun (WGS) entry which is preliminary data.</text>
</comment>
<dbReference type="Pfam" id="PF08491">
    <property type="entry name" value="SE"/>
    <property type="match status" value="1"/>
</dbReference>
<keyword evidence="13" id="KW-1185">Reference proteome</keyword>
<dbReference type="GO" id="GO:0004506">
    <property type="term" value="F:squalene monooxygenase activity"/>
    <property type="evidence" value="ECO:0007669"/>
    <property type="project" value="UniProtKB-UniRule"/>
</dbReference>
<dbReference type="InterPro" id="IPR036188">
    <property type="entry name" value="FAD/NAD-bd_sf"/>
</dbReference>
<keyword evidence="10" id="KW-0256">Endoplasmic reticulum</keyword>
<dbReference type="InterPro" id="IPR013698">
    <property type="entry name" value="Squalene_epoxidase"/>
</dbReference>
<evidence type="ECO:0000259" key="11">
    <source>
        <dbReference type="Pfam" id="PF08491"/>
    </source>
</evidence>
<evidence type="ECO:0000313" key="12">
    <source>
        <dbReference type="EMBL" id="KAF9780330.1"/>
    </source>
</evidence>
<protein>
    <recommendedName>
        <fullName evidence="4 10">Squalene monooxygenase</fullName>
        <ecNumber evidence="4 10">1.14.14.17</ecNumber>
    </recommendedName>
</protein>
<evidence type="ECO:0000256" key="2">
    <source>
        <dbReference type="ARBA" id="ARBA00004154"/>
    </source>
</evidence>
<keyword evidence="7" id="KW-0492">Microsome</keyword>
<dbReference type="GO" id="GO:0006696">
    <property type="term" value="P:ergosterol biosynthetic process"/>
    <property type="evidence" value="ECO:0007669"/>
    <property type="project" value="TreeGrafter"/>
</dbReference>
<dbReference type="GO" id="GO:0050660">
    <property type="term" value="F:flavin adenine dinucleotide binding"/>
    <property type="evidence" value="ECO:0007669"/>
    <property type="project" value="UniProtKB-UniRule"/>
</dbReference>
<evidence type="ECO:0000256" key="4">
    <source>
        <dbReference type="ARBA" id="ARBA00012312"/>
    </source>
</evidence>
<dbReference type="Gene3D" id="3.50.50.60">
    <property type="entry name" value="FAD/NAD(P)-binding domain"/>
    <property type="match status" value="1"/>
</dbReference>
<dbReference type="OrthoDB" id="1678617at2759"/>
<evidence type="ECO:0000256" key="1">
    <source>
        <dbReference type="ARBA" id="ARBA00001974"/>
    </source>
</evidence>
<dbReference type="AlphaFoldDB" id="A0A9P6L390"/>
<name>A0A9P6L390_9AGAM</name>